<reference evidence="1 2" key="1">
    <citation type="journal article" date="2022" name="bioRxiv">
        <title>The genome of the oomycete Peronosclerospora sorghi, a cosmopolitan pathogen of maize and sorghum, is inflated with dispersed pseudogenes.</title>
        <authorList>
            <person name="Fletcher K."/>
            <person name="Martin F."/>
            <person name="Isakeit T."/>
            <person name="Cavanaugh K."/>
            <person name="Magill C."/>
            <person name="Michelmore R."/>
        </authorList>
    </citation>
    <scope>NUCLEOTIDE SEQUENCE [LARGE SCALE GENOMIC DNA]</scope>
    <source>
        <strain evidence="1">P6</strain>
    </source>
</reference>
<evidence type="ECO:0000313" key="2">
    <source>
        <dbReference type="Proteomes" id="UP001163321"/>
    </source>
</evidence>
<sequence>MARDSSFLESYVKTYLLRDELREIQMLMLPSKDFVRNTERDERETLATVLMDISNADLDLIAQTTEELGRYQQKEQPVECLPPFDLKDIPRVQEGNFDSIDETQLDSTSVDFVRVPSTNEVSYLRLLFDLETVPQMYHRYMHVLTTVFGSLGTSRYAYDELPTVISNYSGGISSSVMTAPSLVDARNEPSKQSLLLTTISPLIRSRIGLTPASIFDEYYSGISHIEQLQDLAKCSENELRDVAQLLQDIARIVFSPANRRVSLVTEDKLRSQFLQPLARSSSSSMADHASRTLFEEEFALPSLSTKNYFAFPLSVSFVVETQPSVSFTHEDHVPLTVLAQIMSSCYLHEQVREQGGAYGSAVAQNEGTFSMSSHYDRNTFKTLEAYARARQWAVR</sequence>
<gene>
    <name evidence="1" type="ORF">PsorP6_017332</name>
</gene>
<keyword evidence="2" id="KW-1185">Reference proteome</keyword>
<dbReference type="Proteomes" id="UP001163321">
    <property type="component" value="Chromosome 11"/>
</dbReference>
<accession>A0ACC0WKJ3</accession>
<proteinExistence type="predicted"/>
<evidence type="ECO:0000313" key="1">
    <source>
        <dbReference type="EMBL" id="KAI9919390.1"/>
    </source>
</evidence>
<comment type="caution">
    <text evidence="1">The sequence shown here is derived from an EMBL/GenBank/DDBJ whole genome shotgun (WGS) entry which is preliminary data.</text>
</comment>
<dbReference type="EMBL" id="CM047590">
    <property type="protein sequence ID" value="KAI9919390.1"/>
    <property type="molecule type" value="Genomic_DNA"/>
</dbReference>
<protein>
    <submittedName>
        <fullName evidence="1">Uncharacterized protein</fullName>
    </submittedName>
</protein>
<organism evidence="1 2">
    <name type="scientific">Peronosclerospora sorghi</name>
    <dbReference type="NCBI Taxonomy" id="230839"/>
    <lineage>
        <taxon>Eukaryota</taxon>
        <taxon>Sar</taxon>
        <taxon>Stramenopiles</taxon>
        <taxon>Oomycota</taxon>
        <taxon>Peronosporomycetes</taxon>
        <taxon>Peronosporales</taxon>
        <taxon>Peronosporaceae</taxon>
        <taxon>Peronosclerospora</taxon>
    </lineage>
</organism>
<name>A0ACC0WKJ3_9STRA</name>